<accession>A0A0P1BIH6</accession>
<feature type="region of interest" description="Disordered" evidence="2">
    <location>
        <begin position="1129"/>
        <end position="1152"/>
    </location>
</feature>
<dbReference type="EMBL" id="CCYA01000272">
    <property type="protein sequence ID" value="CEH15837.1"/>
    <property type="molecule type" value="Genomic_DNA"/>
</dbReference>
<evidence type="ECO:0000256" key="2">
    <source>
        <dbReference type="SAM" id="MobiDB-lite"/>
    </source>
</evidence>
<evidence type="ECO:0000313" key="3">
    <source>
        <dbReference type="EMBL" id="CEH15837.1"/>
    </source>
</evidence>
<sequence length="1233" mass="136051">MPLTASSRPAYRSAAGCFAQALDQALTLHLAAGARSFGGARCPADPAGSSLPPSFLCPVLETRRHSLRRKSSRGSDPSTSVRTFSTTRRAPDHVQHALEAVQEDQSLAGVTASTSKFTLSSDSSKGRPVIKPGEWDSEEVKHLMELERRVWDGPREHTLRFPRYKFNTCSPSALLRDRKGKGPSGRRASTPVAEDIDWAGTQAWVTPQQGGPFSRHLPTGLLTQPSATEPPPDVTSVSLSRALRHLGYAAQAIRSNFLDSNTANRPINHAGQCELLWESFGLALCRNKRAFSLRSRPHTGASASTASRAAISELVTKLPSEDVLAAHECAAWLLRLSFAIGESPIPRFVRVISILGAPPLAGIHPLIAEVGVAGDAQVVKELVNLCIQSHGGRADEWLLYAQARSMASRASNGFDWGRLERYWQRFTSYKRPSEPLGQSLIGEGGSWTETLSPPRYLFEFLLRFQLGMRNLGEARRIVHAMRAHGHSVDVGTWLVLIRAHPALRDTLTALAIAAPLRQRAQKWRGPRETGQPKPTEGASLEYYSEPRRILNDLVRIRCAQGDIRGTLLALRVFGAPTGSQAPIAHAGGPRPNVATYAPVAELLGRGLARPDLAMRFLGLALEHAEEPLSDRHDGKQHFDTFWILCALNAVLKALIYVGRPGDVLRCADYLFTDGQGDHVDSARGQPQQWPSRSGAATLERMRLKVRPNTTIFSTLMEAAASMPVSDRVPSTRAVLSLMVCSMQRVSTTSIRPCRRSFPRSARDALARLMITTAEAAMPDQDRLATLFLQTPVSQPRRSRRRSCSQRIEPGSLARLQIFKRRLAFLGFWEKQKLQASRSRRPPRRSQGRREVESGSELGQDAPPAKKLSPGAWARRLRVLAVVDKNFDEATNLVKDLPRIGVNVNILHISPLVEGLVASGLLTDASEVTQRAAQHFGMGPTLRLHTAIIRGQIEHDDWTGVERQLQVMKQSGLEADTALITMIALARERVAREAHPVLLREPAMIERANRTLFGASGEAPHTAAVTSQFLMLLQRRLYLGAQLLVERAMKSGTRRDAVLHLAISRSGNRMRKDLVKLKMAAGPMPDHLIPASAASARAEASTSTDGTPRSQARRLRINAPIREELRQALEVQQRNQKRSSLLSDTPDKRGREEWDAFRRDTMRLVMDTLILHDPSLPSTWKNVGKMVHTPIGCLPFDRRRNTRRAWARTSSAVQDPRTEAETPSSHLSKGDVHA</sequence>
<dbReference type="Gene3D" id="1.25.40.10">
    <property type="entry name" value="Tetratricopeptide repeat domain"/>
    <property type="match status" value="1"/>
</dbReference>
<protein>
    <submittedName>
        <fullName evidence="3">Uncharacterized protein</fullName>
    </submittedName>
</protein>
<feature type="region of interest" description="Disordered" evidence="2">
    <location>
        <begin position="1091"/>
        <end position="1113"/>
    </location>
</feature>
<dbReference type="Proteomes" id="UP000054845">
    <property type="component" value="Unassembled WGS sequence"/>
</dbReference>
<dbReference type="OrthoDB" id="185373at2759"/>
<dbReference type="PANTHER" id="PTHR47447:SF23">
    <property type="entry name" value="PENTACOTRIPEPTIDE-REPEAT REGION OF PRORP DOMAIN-CONTAINING PROTEIN"/>
    <property type="match status" value="1"/>
</dbReference>
<evidence type="ECO:0000313" key="4">
    <source>
        <dbReference type="Proteomes" id="UP000054845"/>
    </source>
</evidence>
<feature type="compositionally biased region" description="Polar residues" evidence="2">
    <location>
        <begin position="1129"/>
        <end position="1142"/>
    </location>
</feature>
<proteinExistence type="predicted"/>
<keyword evidence="4" id="KW-1185">Reference proteome</keyword>
<evidence type="ECO:0000256" key="1">
    <source>
        <dbReference type="ARBA" id="ARBA00022737"/>
    </source>
</evidence>
<feature type="compositionally biased region" description="Basic residues" evidence="2">
    <location>
        <begin position="837"/>
        <end position="846"/>
    </location>
</feature>
<reference evidence="3 4" key="1">
    <citation type="submission" date="2014-09" db="EMBL/GenBank/DDBJ databases">
        <authorList>
            <person name="Magalhaes I.L.F."/>
            <person name="Oliveira U."/>
            <person name="Santos F.R."/>
            <person name="Vidigal T.H.D.A."/>
            <person name="Brescovit A.D."/>
            <person name="Santos A.J."/>
        </authorList>
    </citation>
    <scope>NUCLEOTIDE SEQUENCE [LARGE SCALE GENOMIC DNA]</scope>
</reference>
<organism evidence="3 4">
    <name type="scientific">Ceraceosorus bombacis</name>
    <dbReference type="NCBI Taxonomy" id="401625"/>
    <lineage>
        <taxon>Eukaryota</taxon>
        <taxon>Fungi</taxon>
        <taxon>Dikarya</taxon>
        <taxon>Basidiomycota</taxon>
        <taxon>Ustilaginomycotina</taxon>
        <taxon>Exobasidiomycetes</taxon>
        <taxon>Ceraceosorales</taxon>
        <taxon>Ceraceosoraceae</taxon>
        <taxon>Ceraceosorus</taxon>
    </lineage>
</organism>
<feature type="region of interest" description="Disordered" evidence="2">
    <location>
        <begin position="835"/>
        <end position="866"/>
    </location>
</feature>
<keyword evidence="1" id="KW-0677">Repeat</keyword>
<feature type="region of interest" description="Disordered" evidence="2">
    <location>
        <begin position="66"/>
        <end position="90"/>
    </location>
</feature>
<dbReference type="InterPro" id="IPR011990">
    <property type="entry name" value="TPR-like_helical_dom_sf"/>
</dbReference>
<name>A0A0P1BIH6_9BASI</name>
<dbReference type="AlphaFoldDB" id="A0A0P1BIH6"/>
<dbReference type="PANTHER" id="PTHR47447">
    <property type="entry name" value="OS03G0856100 PROTEIN"/>
    <property type="match status" value="1"/>
</dbReference>
<feature type="compositionally biased region" description="Low complexity" evidence="2">
    <location>
        <begin position="1091"/>
        <end position="1102"/>
    </location>
</feature>
<dbReference type="STRING" id="401625.A0A0P1BIH6"/>
<feature type="region of interest" description="Disordered" evidence="2">
    <location>
        <begin position="1204"/>
        <end position="1233"/>
    </location>
</feature>
<feature type="compositionally biased region" description="Low complexity" evidence="2">
    <location>
        <begin position="78"/>
        <end position="88"/>
    </location>
</feature>